<dbReference type="Pfam" id="PF00225">
    <property type="entry name" value="Kinesin"/>
    <property type="match status" value="1"/>
</dbReference>
<keyword evidence="1" id="KW-0505">Motor protein</keyword>
<organism evidence="4">
    <name type="scientific">Cryptosporidium canis</name>
    <dbReference type="NCBI Taxonomy" id="195482"/>
    <lineage>
        <taxon>Eukaryota</taxon>
        <taxon>Sar</taxon>
        <taxon>Alveolata</taxon>
        <taxon>Apicomplexa</taxon>
        <taxon>Conoidasida</taxon>
        <taxon>Coccidia</taxon>
        <taxon>Eucoccidiorida</taxon>
        <taxon>Eimeriorina</taxon>
        <taxon>Cryptosporidiidae</taxon>
        <taxon>Cryptosporidium</taxon>
    </lineage>
</organism>
<dbReference type="InterPro" id="IPR027640">
    <property type="entry name" value="Kinesin-like_fam"/>
</dbReference>
<proteinExistence type="inferred from homology"/>
<feature type="compositionally biased region" description="Polar residues" evidence="2">
    <location>
        <begin position="1"/>
        <end position="20"/>
    </location>
</feature>
<comment type="similarity">
    <text evidence="1">Belongs to the TRAFAC class myosin-kinesin ATPase superfamily. Kinesin family.</text>
</comment>
<keyword evidence="1" id="KW-0547">Nucleotide-binding</keyword>
<feature type="binding site" evidence="1">
    <location>
        <begin position="151"/>
        <end position="158"/>
    </location>
    <ligand>
        <name>ATP</name>
        <dbReference type="ChEBI" id="CHEBI:30616"/>
    </ligand>
</feature>
<dbReference type="PRINTS" id="PR00380">
    <property type="entry name" value="KINESINHEAVY"/>
</dbReference>
<dbReference type="InterPro" id="IPR001752">
    <property type="entry name" value="Kinesin_motor_dom"/>
</dbReference>
<accession>A0A9D5DJI7</accession>
<dbReference type="GO" id="GO:0007018">
    <property type="term" value="P:microtubule-based movement"/>
    <property type="evidence" value="ECO:0007669"/>
    <property type="project" value="InterPro"/>
</dbReference>
<dbReference type="AlphaFoldDB" id="A0A9D5DJI7"/>
<gene>
    <name evidence="4" type="ORF">OJ253_271</name>
</gene>
<evidence type="ECO:0000259" key="3">
    <source>
        <dbReference type="PROSITE" id="PS50067"/>
    </source>
</evidence>
<dbReference type="PROSITE" id="PS50067">
    <property type="entry name" value="KINESIN_MOTOR_2"/>
    <property type="match status" value="1"/>
</dbReference>
<dbReference type="InterPro" id="IPR027417">
    <property type="entry name" value="P-loop_NTPase"/>
</dbReference>
<evidence type="ECO:0000256" key="2">
    <source>
        <dbReference type="SAM" id="MobiDB-lite"/>
    </source>
</evidence>
<dbReference type="GO" id="GO:0007052">
    <property type="term" value="P:mitotic spindle organization"/>
    <property type="evidence" value="ECO:0007669"/>
    <property type="project" value="TreeGrafter"/>
</dbReference>
<protein>
    <submittedName>
        <fullName evidence="4">Kinesin heavy chain</fullName>
    </submittedName>
</protein>
<reference evidence="4" key="1">
    <citation type="submission" date="2022-10" db="EMBL/GenBank/DDBJ databases">
        <title>Adaptive evolution leads to modifications in subtelomeric GC content in a zoonotic Cryptosporidium species.</title>
        <authorList>
            <person name="Li J."/>
            <person name="Feng Y."/>
            <person name="Xiao L."/>
        </authorList>
    </citation>
    <scope>NUCLEOTIDE SEQUENCE</scope>
    <source>
        <strain evidence="4">33844</strain>
    </source>
</reference>
<comment type="caution">
    <text evidence="4">The sequence shown here is derived from an EMBL/GenBank/DDBJ whole genome shotgun (WGS) entry which is preliminary data.</text>
</comment>
<dbReference type="GO" id="GO:0003777">
    <property type="term" value="F:microtubule motor activity"/>
    <property type="evidence" value="ECO:0007669"/>
    <property type="project" value="InterPro"/>
</dbReference>
<dbReference type="GO" id="GO:0008017">
    <property type="term" value="F:microtubule binding"/>
    <property type="evidence" value="ECO:0007669"/>
    <property type="project" value="InterPro"/>
</dbReference>
<dbReference type="Gene3D" id="3.40.850.10">
    <property type="entry name" value="Kinesin motor domain"/>
    <property type="match status" value="1"/>
</dbReference>
<keyword evidence="1" id="KW-0067">ATP-binding</keyword>
<dbReference type="SUPFAM" id="SSF52540">
    <property type="entry name" value="P-loop containing nucleoside triphosphate hydrolases"/>
    <property type="match status" value="1"/>
</dbReference>
<feature type="region of interest" description="Disordered" evidence="2">
    <location>
        <begin position="1"/>
        <end position="25"/>
    </location>
</feature>
<dbReference type="OrthoDB" id="3176171at2759"/>
<dbReference type="InterPro" id="IPR036961">
    <property type="entry name" value="Kinesin_motor_dom_sf"/>
</dbReference>
<evidence type="ECO:0000256" key="1">
    <source>
        <dbReference type="PROSITE-ProRule" id="PRU00283"/>
    </source>
</evidence>
<dbReference type="EMBL" id="JAPCXC010000004">
    <property type="protein sequence ID" value="KAJ1613010.1"/>
    <property type="molecule type" value="Genomic_DNA"/>
</dbReference>
<dbReference type="GO" id="GO:0005875">
    <property type="term" value="C:microtubule associated complex"/>
    <property type="evidence" value="ECO:0007669"/>
    <property type="project" value="TreeGrafter"/>
</dbReference>
<dbReference type="PANTHER" id="PTHR47969">
    <property type="entry name" value="CHROMOSOME-ASSOCIATED KINESIN KIF4A-RELATED"/>
    <property type="match status" value="1"/>
</dbReference>
<sequence length="703" mass="78355">MENQNIHLNSSFNTKNQHGSSKGELSLFNKVPNRIDISSNKINRVSSDIDKTQNSNRIHLNKENVRVIVRVRPIQGDNESSSSCIKIIEDKAEKKQIVLEDPRHRGLPKKYEFDDVYDTGSSTEDIYLKEIKEYVDPLLSECSCINIFAFGSSGTGKTFTMHGNFNNEIGVVGLTIKQLIEINDQQIEPGKFSFSFFEVYCEKIRDLLSDVENMGAFSKQKKTTKSDVSIRTDICGRIKVVGVNNIEFKTWDEFSGVYISALKRRTSGRTAVNLNSSRSHACIQINYIPATSSISQATEIEDEDTIENRRRRGSISFHVKPKINLNYPRTIVNIIDLSGFENNKITNNTGKRMAESTFINSSLLSLSKVINALKKNAGTQSTQSCIPYRESKLTRLLQEYLGGGGGPPYSPYCLRCIMICTVSPSITHFQQTYATLNTPSYGNNSLRKYVGITSTVAGVGSKKNSTEINNVVLKTPNGINHQLNKTLCGKNLGLKFGTLSSTAGGGKVVKAVDSELLRYRNSYENVESRVAQMIKGKIPLKAGNHKKTKFIEPIHSHKNLPLSITGCINKTKQCTITGGGEIISSIVKNTSSVSEHTLNRYSPKNEGENGKCAKDYIGCSFHEGNRVNPEIKACTENSSYNGGFQHSDSQQENEPIQMDVNSEYINEKESKQNEHELRHITGNPIEVRKINRPITRSQTKKVS</sequence>
<dbReference type="Proteomes" id="UP001067231">
    <property type="component" value="Unassembled WGS sequence"/>
</dbReference>
<feature type="domain" description="Kinesin motor" evidence="3">
    <location>
        <begin position="64"/>
        <end position="445"/>
    </location>
</feature>
<dbReference type="GO" id="GO:0005524">
    <property type="term" value="F:ATP binding"/>
    <property type="evidence" value="ECO:0007669"/>
    <property type="project" value="UniProtKB-UniRule"/>
</dbReference>
<name>A0A9D5DJI7_9CRYT</name>
<dbReference type="PANTHER" id="PTHR47969:SF29">
    <property type="entry name" value="KINESIN-LIKE PROTEIN"/>
    <property type="match status" value="1"/>
</dbReference>
<evidence type="ECO:0000313" key="4">
    <source>
        <dbReference type="EMBL" id="KAJ1613010.1"/>
    </source>
</evidence>
<dbReference type="SMART" id="SM00129">
    <property type="entry name" value="KISc"/>
    <property type="match status" value="1"/>
</dbReference>
<dbReference type="GO" id="GO:0051231">
    <property type="term" value="P:spindle elongation"/>
    <property type="evidence" value="ECO:0007669"/>
    <property type="project" value="TreeGrafter"/>
</dbReference>